<organism evidence="2 3">
    <name type="scientific">Archangium gephyra</name>
    <dbReference type="NCBI Taxonomy" id="48"/>
    <lineage>
        <taxon>Bacteria</taxon>
        <taxon>Pseudomonadati</taxon>
        <taxon>Myxococcota</taxon>
        <taxon>Myxococcia</taxon>
        <taxon>Myxococcales</taxon>
        <taxon>Cystobacterineae</taxon>
        <taxon>Archangiaceae</taxon>
        <taxon>Archangium</taxon>
    </lineage>
</organism>
<dbReference type="EMBL" id="CP011509">
    <property type="protein sequence ID" value="AKJ05004.1"/>
    <property type="molecule type" value="Genomic_DNA"/>
</dbReference>
<dbReference type="Proteomes" id="UP000035579">
    <property type="component" value="Chromosome"/>
</dbReference>
<reference evidence="2 3" key="1">
    <citation type="submission" date="2015-05" db="EMBL/GenBank/DDBJ databases">
        <title>Genome assembly of Archangium gephyra DSM 2261.</title>
        <authorList>
            <person name="Sharma G."/>
            <person name="Subramanian S."/>
        </authorList>
    </citation>
    <scope>NUCLEOTIDE SEQUENCE [LARGE SCALE GENOMIC DNA]</scope>
    <source>
        <strain evidence="2 3">DSM 2261</strain>
    </source>
</reference>
<accession>A0AAC8QCR0</accession>
<dbReference type="KEGG" id="age:AA314_06630"/>
<sequence>MRGIAAHGCLPFGTAGARNREPTAERKADVGAKLGTQPCRGRCQVGNPGTRGASEEEFSLEPSGVPSSRERAHARATHEHGLHGHRHSGDRTEHEVLQTSAMEIQAACRAVNPVFGYF</sequence>
<feature type="region of interest" description="Disordered" evidence="1">
    <location>
        <begin position="1"/>
        <end position="94"/>
    </location>
</feature>
<dbReference type="AlphaFoldDB" id="A0AAC8QCR0"/>
<evidence type="ECO:0000313" key="2">
    <source>
        <dbReference type="EMBL" id="AKJ05004.1"/>
    </source>
</evidence>
<evidence type="ECO:0000256" key="1">
    <source>
        <dbReference type="SAM" id="MobiDB-lite"/>
    </source>
</evidence>
<evidence type="ECO:0000313" key="3">
    <source>
        <dbReference type="Proteomes" id="UP000035579"/>
    </source>
</evidence>
<gene>
    <name evidence="2" type="ORF">AA314_06630</name>
</gene>
<proteinExistence type="predicted"/>
<feature type="compositionally biased region" description="Basic and acidic residues" evidence="1">
    <location>
        <begin position="68"/>
        <end position="94"/>
    </location>
</feature>
<name>A0AAC8QCR0_9BACT</name>
<protein>
    <submittedName>
        <fullName evidence="2">Uncharacterized protein</fullName>
    </submittedName>
</protein>
<feature type="compositionally biased region" description="Basic and acidic residues" evidence="1">
    <location>
        <begin position="18"/>
        <end position="30"/>
    </location>
</feature>